<protein>
    <recommendedName>
        <fullName evidence="15">Cytochrome b561 and DOMON domain-containing protein</fullName>
    </recommendedName>
</protein>
<keyword evidence="14" id="KW-1185">Reference proteome</keyword>
<feature type="domain" description="Cytochrome b561" evidence="12">
    <location>
        <begin position="176"/>
        <end position="371"/>
    </location>
</feature>
<keyword evidence="4 10" id="KW-0732">Signal</keyword>
<keyword evidence="8" id="KW-0408">Iron</keyword>
<dbReference type="PROSITE" id="PS50939">
    <property type="entry name" value="CYTOCHROME_B561"/>
    <property type="match status" value="1"/>
</dbReference>
<keyword evidence="5" id="KW-0249">Electron transport</keyword>
<proteinExistence type="predicted"/>
<dbReference type="Gene3D" id="1.20.120.1770">
    <property type="match status" value="1"/>
</dbReference>
<dbReference type="CDD" id="cd08760">
    <property type="entry name" value="Cyt_b561_FRRS1_like"/>
    <property type="match status" value="1"/>
</dbReference>
<evidence type="ECO:0000256" key="7">
    <source>
        <dbReference type="ARBA" id="ARBA00023136"/>
    </source>
</evidence>
<evidence type="ECO:0008006" key="15">
    <source>
        <dbReference type="Google" id="ProtNLM"/>
    </source>
</evidence>
<feature type="transmembrane region" description="Helical" evidence="9">
    <location>
        <begin position="249"/>
        <end position="267"/>
    </location>
</feature>
<evidence type="ECO:0000313" key="14">
    <source>
        <dbReference type="Proteomes" id="UP001151287"/>
    </source>
</evidence>
<evidence type="ECO:0000256" key="2">
    <source>
        <dbReference type="ARBA" id="ARBA00022448"/>
    </source>
</evidence>
<feature type="transmembrane region" description="Helical" evidence="9">
    <location>
        <begin position="319"/>
        <end position="338"/>
    </location>
</feature>
<gene>
    <name evidence="13" type="ORF">LUZ63_005029</name>
</gene>
<dbReference type="InterPro" id="IPR045266">
    <property type="entry name" value="DOH_DOMON"/>
</dbReference>
<evidence type="ECO:0000256" key="10">
    <source>
        <dbReference type="SAM" id="SignalP"/>
    </source>
</evidence>
<feature type="binding site" description="axial binding residue" evidence="8">
    <location>
        <position position="215"/>
    </location>
    <ligand>
        <name>heme b</name>
        <dbReference type="ChEBI" id="CHEBI:60344"/>
        <label>1</label>
    </ligand>
    <ligandPart>
        <name>Fe</name>
        <dbReference type="ChEBI" id="CHEBI:18248"/>
    </ligandPart>
</feature>
<keyword evidence="3 9" id="KW-0812">Transmembrane</keyword>
<comment type="subcellular location">
    <subcellularLocation>
        <location evidence="1">Membrane</location>
    </subcellularLocation>
</comment>
<evidence type="ECO:0000256" key="6">
    <source>
        <dbReference type="ARBA" id="ARBA00022989"/>
    </source>
</evidence>
<feature type="transmembrane region" description="Helical" evidence="9">
    <location>
        <begin position="282"/>
        <end position="299"/>
    </location>
</feature>
<feature type="transmembrane region" description="Helical" evidence="9">
    <location>
        <begin position="344"/>
        <end position="362"/>
    </location>
</feature>
<evidence type="ECO:0000256" key="9">
    <source>
        <dbReference type="SAM" id="Phobius"/>
    </source>
</evidence>
<dbReference type="InterPro" id="IPR017214">
    <property type="entry name" value="UCP037471"/>
</dbReference>
<dbReference type="PROSITE" id="PS50836">
    <property type="entry name" value="DOMON"/>
    <property type="match status" value="1"/>
</dbReference>
<dbReference type="SMART" id="SM00664">
    <property type="entry name" value="DoH"/>
    <property type="match status" value="1"/>
</dbReference>
<keyword evidence="6 9" id="KW-1133">Transmembrane helix</keyword>
<evidence type="ECO:0000259" key="11">
    <source>
        <dbReference type="PROSITE" id="PS50836"/>
    </source>
</evidence>
<keyword evidence="7 9" id="KW-0472">Membrane</keyword>
<feature type="transmembrane region" description="Helical" evidence="9">
    <location>
        <begin position="217"/>
        <end position="237"/>
    </location>
</feature>
<dbReference type="GO" id="GO:0016020">
    <property type="term" value="C:membrane"/>
    <property type="evidence" value="ECO:0007669"/>
    <property type="project" value="UniProtKB-SubCell"/>
</dbReference>
<dbReference type="PIRSF" id="PIRSF037471">
    <property type="entry name" value="UCP037471"/>
    <property type="match status" value="1"/>
</dbReference>
<keyword evidence="8" id="KW-0479">Metal-binding</keyword>
<accession>A0A9Q0CMS3</accession>
<feature type="binding site" description="axial binding residue" evidence="8">
    <location>
        <position position="248"/>
    </location>
    <ligand>
        <name>heme b</name>
        <dbReference type="ChEBI" id="CHEBI:60344"/>
        <label>1</label>
    </ligand>
    <ligandPart>
        <name>Fe</name>
        <dbReference type="ChEBI" id="CHEBI:18248"/>
    </ligandPart>
</feature>
<evidence type="ECO:0000256" key="1">
    <source>
        <dbReference type="ARBA" id="ARBA00004370"/>
    </source>
</evidence>
<evidence type="ECO:0000256" key="5">
    <source>
        <dbReference type="ARBA" id="ARBA00022982"/>
    </source>
</evidence>
<dbReference type="InterPro" id="IPR006593">
    <property type="entry name" value="Cyt_b561/ferric_Rdtase_TM"/>
</dbReference>
<evidence type="ECO:0000256" key="8">
    <source>
        <dbReference type="PIRSR" id="PIRSR037471-1"/>
    </source>
</evidence>
<dbReference type="SMART" id="SM00665">
    <property type="entry name" value="B561"/>
    <property type="match status" value="1"/>
</dbReference>
<sequence length="372" mass="40454">MEVSVFSVLFLSFCAFSFSPVRSQTNSTDSCSSNLAVSSLIPFYSSSFNCLSAWSSEGFILRYAKTSNNTWSFVLSAPYTNAYIAIGFSSNGKMVGSSAMVGWASSGNGTVGTANQYYLGGVSPSDCLPGTGNLNVVKNSTVIVSQSSRLYLGFEITVDKPSPYLVYAVGPRGTLPSSNGYLTEHRDMASASFNANTGVIGDAQSGRGFDKARKHGLLVLLGWGVLVPIGILAARYFKSYDPHWFYSHISIQTVGFGLGLAGIIMGFDLEDDEVDDYDKHKALGIAILVFGCLQVTAFLARPDKSSKVRKYWNWFHHNIGRLAISFSIANIFLGLSIASESKSWYIGYGVFLGVWVITALLLEIRHWMKSED</sequence>
<feature type="signal peptide" evidence="10">
    <location>
        <begin position="1"/>
        <end position="23"/>
    </location>
</feature>
<dbReference type="CDD" id="cd09631">
    <property type="entry name" value="DOMON_DOH"/>
    <property type="match status" value="1"/>
</dbReference>
<reference evidence="13" key="1">
    <citation type="journal article" date="2022" name="Cell">
        <title>Repeat-based holocentromeres influence genome architecture and karyotype evolution.</title>
        <authorList>
            <person name="Hofstatter P.G."/>
            <person name="Thangavel G."/>
            <person name="Lux T."/>
            <person name="Neumann P."/>
            <person name="Vondrak T."/>
            <person name="Novak P."/>
            <person name="Zhang M."/>
            <person name="Costa L."/>
            <person name="Castellani M."/>
            <person name="Scott A."/>
            <person name="Toegelov H."/>
            <person name="Fuchs J."/>
            <person name="Mata-Sucre Y."/>
            <person name="Dias Y."/>
            <person name="Vanzela A.L.L."/>
            <person name="Huettel B."/>
            <person name="Almeida C.C.S."/>
            <person name="Simkova H."/>
            <person name="Souza G."/>
            <person name="Pedrosa-Harand A."/>
            <person name="Macas J."/>
            <person name="Mayer K.F.X."/>
            <person name="Houben A."/>
            <person name="Marques A."/>
        </authorList>
    </citation>
    <scope>NUCLEOTIDE SEQUENCE</scope>
    <source>
        <strain evidence="13">RhyBre1mFocal</strain>
    </source>
</reference>
<feature type="chain" id="PRO_5040332666" description="Cytochrome b561 and DOMON domain-containing protein" evidence="10">
    <location>
        <begin position="24"/>
        <end position="372"/>
    </location>
</feature>
<dbReference type="PANTHER" id="PTHR23130:SF171">
    <property type="entry name" value="OS01G0895300 PROTEIN"/>
    <property type="match status" value="1"/>
</dbReference>
<evidence type="ECO:0000313" key="13">
    <source>
        <dbReference type="EMBL" id="KAJ1696517.1"/>
    </source>
</evidence>
<dbReference type="GO" id="GO:0046872">
    <property type="term" value="F:metal ion binding"/>
    <property type="evidence" value="ECO:0007669"/>
    <property type="project" value="UniProtKB-KW"/>
</dbReference>
<dbReference type="PANTHER" id="PTHR23130">
    <property type="entry name" value="CYTOCHROME B561 AND DOMON DOMAIN-CONTAINING PROTEIN"/>
    <property type="match status" value="1"/>
</dbReference>
<feature type="binding site" description="axial binding residue" evidence="8">
    <location>
        <position position="280"/>
    </location>
    <ligand>
        <name>heme b</name>
        <dbReference type="ChEBI" id="CHEBI:60344"/>
        <label>1</label>
    </ligand>
    <ligandPart>
        <name>Fe</name>
        <dbReference type="ChEBI" id="CHEBI:18248"/>
    </ligandPart>
</feature>
<evidence type="ECO:0000256" key="4">
    <source>
        <dbReference type="ARBA" id="ARBA00022729"/>
    </source>
</evidence>
<dbReference type="EMBL" id="JAMQYH010000002">
    <property type="protein sequence ID" value="KAJ1696517.1"/>
    <property type="molecule type" value="Genomic_DNA"/>
</dbReference>
<feature type="domain" description="DOMON" evidence="11">
    <location>
        <begin position="57"/>
        <end position="170"/>
    </location>
</feature>
<comment type="caution">
    <text evidence="13">The sequence shown here is derived from an EMBL/GenBank/DDBJ whole genome shotgun (WGS) entry which is preliminary data.</text>
</comment>
<feature type="binding site" description="axial binding residue" evidence="8">
    <location>
        <position position="316"/>
    </location>
    <ligand>
        <name>heme b</name>
        <dbReference type="ChEBI" id="CHEBI:60344"/>
        <label>1</label>
    </ligand>
    <ligandPart>
        <name>Fe</name>
        <dbReference type="ChEBI" id="CHEBI:18248"/>
    </ligandPart>
</feature>
<keyword evidence="2" id="KW-0813">Transport</keyword>
<dbReference type="InterPro" id="IPR005018">
    <property type="entry name" value="DOMON_domain"/>
</dbReference>
<dbReference type="AlphaFoldDB" id="A0A9Q0CMS3"/>
<evidence type="ECO:0000259" key="12">
    <source>
        <dbReference type="PROSITE" id="PS50939"/>
    </source>
</evidence>
<dbReference type="Pfam" id="PF03188">
    <property type="entry name" value="Cytochrom_B561"/>
    <property type="match status" value="1"/>
</dbReference>
<name>A0A9Q0CMS3_9POAL</name>
<dbReference type="Proteomes" id="UP001151287">
    <property type="component" value="Unassembled WGS sequence"/>
</dbReference>
<organism evidence="13 14">
    <name type="scientific">Rhynchospora breviuscula</name>
    <dbReference type="NCBI Taxonomy" id="2022672"/>
    <lineage>
        <taxon>Eukaryota</taxon>
        <taxon>Viridiplantae</taxon>
        <taxon>Streptophyta</taxon>
        <taxon>Embryophyta</taxon>
        <taxon>Tracheophyta</taxon>
        <taxon>Spermatophyta</taxon>
        <taxon>Magnoliopsida</taxon>
        <taxon>Liliopsida</taxon>
        <taxon>Poales</taxon>
        <taxon>Cyperaceae</taxon>
        <taxon>Cyperoideae</taxon>
        <taxon>Rhynchosporeae</taxon>
        <taxon>Rhynchospora</taxon>
    </lineage>
</organism>
<dbReference type="OrthoDB" id="19261at2759"/>
<evidence type="ECO:0000256" key="3">
    <source>
        <dbReference type="ARBA" id="ARBA00022692"/>
    </source>
</evidence>